<evidence type="ECO:0000313" key="3">
    <source>
        <dbReference type="EMBL" id="KOX73007.1"/>
    </source>
</evidence>
<dbReference type="InterPro" id="IPR001791">
    <property type="entry name" value="Laminin_G"/>
</dbReference>
<dbReference type="InterPro" id="IPR013320">
    <property type="entry name" value="ConA-like_dom_sf"/>
</dbReference>
<dbReference type="OrthoDB" id="7675690at2759"/>
<dbReference type="Proteomes" id="UP000053105">
    <property type="component" value="Unassembled WGS sequence"/>
</dbReference>
<dbReference type="PANTHER" id="PTHR15036:SF85">
    <property type="entry name" value="SP2353, ISOFORM A"/>
    <property type="match status" value="1"/>
</dbReference>
<dbReference type="AlphaFoldDB" id="A0A0M8ZXM2"/>
<evidence type="ECO:0000259" key="2">
    <source>
        <dbReference type="PROSITE" id="PS50025"/>
    </source>
</evidence>
<evidence type="ECO:0000313" key="4">
    <source>
        <dbReference type="Proteomes" id="UP000053105"/>
    </source>
</evidence>
<dbReference type="CDD" id="cd00110">
    <property type="entry name" value="LamG"/>
    <property type="match status" value="1"/>
</dbReference>
<dbReference type="InterPro" id="IPR050372">
    <property type="entry name" value="Neurexin-related_CASP"/>
</dbReference>
<dbReference type="GO" id="GO:0016020">
    <property type="term" value="C:membrane"/>
    <property type="evidence" value="ECO:0007669"/>
    <property type="project" value="UniProtKB-SubCell"/>
</dbReference>
<dbReference type="SUPFAM" id="SSF49899">
    <property type="entry name" value="Concanavalin A-like lectins/glucanases"/>
    <property type="match status" value="1"/>
</dbReference>
<dbReference type="PANTHER" id="PTHR15036">
    <property type="entry name" value="PIKACHURIN-LIKE PROTEIN"/>
    <property type="match status" value="1"/>
</dbReference>
<sequence>MSLSFSVPLVMGYDVSTELSDRPVRFKGDNFLQFRHRNGRSTNSTNTTLGEYFEESYSDYDLEEDVDYDYDSYDYTERKGQQSNKFELRLRTTHPDGLIAWVGRGKIEHLVLSLHGGQVFLTYKTKSEQISLNSRERVDDGVFHYIRASRRRRASMIQIDDFAPVKVSTEASLLTTNGKLFVGGKPGHRGIKGCVSDFVVDKRRLQLNRRKIEYCHDNDRRLGLGMMLALAAQVQDLKYYGVVVLVTECSGPTIPRVSNTRLAQAANGCAPIVEVLPIFDVASFKQAACRTPARRFKRNKLLILSWMTVVIYGEET</sequence>
<feature type="domain" description="Laminin G" evidence="2">
    <location>
        <begin position="57"/>
        <end position="215"/>
    </location>
</feature>
<proteinExistence type="predicted"/>
<dbReference type="SMART" id="SM00282">
    <property type="entry name" value="LamG"/>
    <property type="match status" value="1"/>
</dbReference>
<reference evidence="3 4" key="1">
    <citation type="submission" date="2015-07" db="EMBL/GenBank/DDBJ databases">
        <title>The genome of Melipona quadrifasciata.</title>
        <authorList>
            <person name="Pan H."/>
            <person name="Kapheim K."/>
        </authorList>
    </citation>
    <scope>NUCLEOTIDE SEQUENCE [LARGE SCALE GENOMIC DNA]</scope>
    <source>
        <strain evidence="3">0111107301</strain>
        <tissue evidence="3">Whole body</tissue>
    </source>
</reference>
<dbReference type="STRING" id="166423.A0A0M8ZXM2"/>
<keyword evidence="4" id="KW-1185">Reference proteome</keyword>
<accession>A0A0M8ZXM2</accession>
<comment type="caution">
    <text evidence="1">Lacks conserved residue(s) required for the propagation of feature annotation.</text>
</comment>
<organism evidence="3 4">
    <name type="scientific">Melipona quadrifasciata</name>
    <dbReference type="NCBI Taxonomy" id="166423"/>
    <lineage>
        <taxon>Eukaryota</taxon>
        <taxon>Metazoa</taxon>
        <taxon>Ecdysozoa</taxon>
        <taxon>Arthropoda</taxon>
        <taxon>Hexapoda</taxon>
        <taxon>Insecta</taxon>
        <taxon>Pterygota</taxon>
        <taxon>Neoptera</taxon>
        <taxon>Endopterygota</taxon>
        <taxon>Hymenoptera</taxon>
        <taxon>Apocrita</taxon>
        <taxon>Aculeata</taxon>
        <taxon>Apoidea</taxon>
        <taxon>Anthophila</taxon>
        <taxon>Apidae</taxon>
        <taxon>Melipona</taxon>
    </lineage>
</organism>
<gene>
    <name evidence="3" type="ORF">WN51_01375</name>
</gene>
<dbReference type="Gene3D" id="2.60.120.200">
    <property type="match status" value="1"/>
</dbReference>
<protein>
    <submittedName>
        <fullName evidence="3">Agrin</fullName>
    </submittedName>
</protein>
<name>A0A0M8ZXM2_9HYME</name>
<dbReference type="EMBL" id="KQ435808">
    <property type="protein sequence ID" value="KOX73007.1"/>
    <property type="molecule type" value="Genomic_DNA"/>
</dbReference>
<evidence type="ECO:0000256" key="1">
    <source>
        <dbReference type="PROSITE-ProRule" id="PRU00122"/>
    </source>
</evidence>
<dbReference type="Pfam" id="PF02210">
    <property type="entry name" value="Laminin_G_2"/>
    <property type="match status" value="1"/>
</dbReference>
<dbReference type="PROSITE" id="PS50025">
    <property type="entry name" value="LAM_G_DOMAIN"/>
    <property type="match status" value="1"/>
</dbReference>